<evidence type="ECO:0000313" key="1">
    <source>
        <dbReference type="EMBL" id="SFE65268.1"/>
    </source>
</evidence>
<sequence>MQMPMMSSALGRGIQRIAGMIAAKAGQDARNRHKAASEFHLVSWQPGARSRREDEMARARQQILTMTVES</sequence>
<dbReference type="Proteomes" id="UP000199477">
    <property type="component" value="Unassembled WGS sequence"/>
</dbReference>
<proteinExistence type="predicted"/>
<dbReference type="AlphaFoldDB" id="A0A1I2CAN1"/>
<reference evidence="2" key="1">
    <citation type="submission" date="2016-10" db="EMBL/GenBank/DDBJ databases">
        <authorList>
            <person name="Varghese N."/>
            <person name="Submissions S."/>
        </authorList>
    </citation>
    <scope>NUCLEOTIDE SEQUENCE [LARGE SCALE GENOMIC DNA]</scope>
    <source>
        <strain evidence="2">UNC178MFTsu3.1</strain>
    </source>
</reference>
<accession>A0A1I2CAN1</accession>
<gene>
    <name evidence="1" type="ORF">SAMN02799615_01429</name>
</gene>
<keyword evidence="2" id="KW-1185">Reference proteome</keyword>
<protein>
    <submittedName>
        <fullName evidence="1">Uncharacterized protein</fullName>
    </submittedName>
</protein>
<evidence type="ECO:0000313" key="2">
    <source>
        <dbReference type="Proteomes" id="UP000199477"/>
    </source>
</evidence>
<organism evidence="1 2">
    <name type="scientific">Dyella marensis</name>
    <dbReference type="NCBI Taxonomy" id="500610"/>
    <lineage>
        <taxon>Bacteria</taxon>
        <taxon>Pseudomonadati</taxon>
        <taxon>Pseudomonadota</taxon>
        <taxon>Gammaproteobacteria</taxon>
        <taxon>Lysobacterales</taxon>
        <taxon>Rhodanobacteraceae</taxon>
        <taxon>Dyella</taxon>
    </lineage>
</organism>
<name>A0A1I2CAN1_9GAMM</name>
<dbReference type="EMBL" id="FONH01000003">
    <property type="protein sequence ID" value="SFE65268.1"/>
    <property type="molecule type" value="Genomic_DNA"/>
</dbReference>